<dbReference type="InterPro" id="IPR012337">
    <property type="entry name" value="RNaseH-like_sf"/>
</dbReference>
<keyword evidence="3" id="KW-1185">Reference proteome</keyword>
<reference evidence="2" key="1">
    <citation type="submission" date="2022-04" db="EMBL/GenBank/DDBJ databases">
        <title>Carnegiea gigantea Genome sequencing and assembly v2.</title>
        <authorList>
            <person name="Copetti D."/>
            <person name="Sanderson M.J."/>
            <person name="Burquez A."/>
            <person name="Wojciechowski M.F."/>
        </authorList>
    </citation>
    <scope>NUCLEOTIDE SEQUENCE</scope>
    <source>
        <strain evidence="2">SGP5-SGP5p</strain>
        <tissue evidence="2">Aerial part</tissue>
    </source>
</reference>
<dbReference type="InterPro" id="IPR002156">
    <property type="entry name" value="RNaseH_domain"/>
</dbReference>
<proteinExistence type="predicted"/>
<dbReference type="CDD" id="cd06222">
    <property type="entry name" value="RNase_H_like"/>
    <property type="match status" value="1"/>
</dbReference>
<dbReference type="EMBL" id="JAKOGI010000815">
    <property type="protein sequence ID" value="KAJ8430221.1"/>
    <property type="molecule type" value="Genomic_DNA"/>
</dbReference>
<dbReference type="Proteomes" id="UP001153076">
    <property type="component" value="Unassembled WGS sequence"/>
</dbReference>
<dbReference type="OrthoDB" id="993362at2759"/>
<sequence>MICSICGHMEDSATHAVLECPLAANIWAGNCIEQASKKMNMNSFGDFLAVMWECWNAYNYFIFKTPEQHLEVLGKRAIAYIYNFREQQAVESSPSSAPHPSTWTPPMAGYVKLNFDGGFIGPSFAGWGFAVRDHGGHILQAGGKHSKRTDTTLIEETRACLHALKCTYDYGFCSIIIKGDNLQLIQMLKTRSPPIISLVFSLKIFSLPLQVFDFYSLSFVKRGGNRVIHDLAH</sequence>
<dbReference type="PANTHER" id="PTHR47074">
    <property type="entry name" value="BNAC02G40300D PROTEIN"/>
    <property type="match status" value="1"/>
</dbReference>
<feature type="domain" description="RNase H type-1" evidence="1">
    <location>
        <begin position="114"/>
        <end position="233"/>
    </location>
</feature>
<gene>
    <name evidence="2" type="ORF">Cgig2_009399</name>
</gene>
<dbReference type="InterPro" id="IPR044730">
    <property type="entry name" value="RNase_H-like_dom_plant"/>
</dbReference>
<accession>A0A9Q1JSL8</accession>
<dbReference type="GO" id="GO:0004523">
    <property type="term" value="F:RNA-DNA hybrid ribonuclease activity"/>
    <property type="evidence" value="ECO:0007669"/>
    <property type="project" value="InterPro"/>
</dbReference>
<protein>
    <recommendedName>
        <fullName evidence="1">RNase H type-1 domain-containing protein</fullName>
    </recommendedName>
</protein>
<organism evidence="2 3">
    <name type="scientific">Carnegiea gigantea</name>
    <dbReference type="NCBI Taxonomy" id="171969"/>
    <lineage>
        <taxon>Eukaryota</taxon>
        <taxon>Viridiplantae</taxon>
        <taxon>Streptophyta</taxon>
        <taxon>Embryophyta</taxon>
        <taxon>Tracheophyta</taxon>
        <taxon>Spermatophyta</taxon>
        <taxon>Magnoliopsida</taxon>
        <taxon>eudicotyledons</taxon>
        <taxon>Gunneridae</taxon>
        <taxon>Pentapetalae</taxon>
        <taxon>Caryophyllales</taxon>
        <taxon>Cactineae</taxon>
        <taxon>Cactaceae</taxon>
        <taxon>Cactoideae</taxon>
        <taxon>Echinocereeae</taxon>
        <taxon>Carnegiea</taxon>
    </lineage>
</organism>
<comment type="caution">
    <text evidence="2">The sequence shown here is derived from an EMBL/GenBank/DDBJ whole genome shotgun (WGS) entry which is preliminary data.</text>
</comment>
<dbReference type="Pfam" id="PF13456">
    <property type="entry name" value="RVT_3"/>
    <property type="match status" value="1"/>
</dbReference>
<dbReference type="AlphaFoldDB" id="A0A9Q1JSL8"/>
<evidence type="ECO:0000259" key="1">
    <source>
        <dbReference type="Pfam" id="PF13456"/>
    </source>
</evidence>
<dbReference type="Gene3D" id="3.30.420.10">
    <property type="entry name" value="Ribonuclease H-like superfamily/Ribonuclease H"/>
    <property type="match status" value="1"/>
</dbReference>
<evidence type="ECO:0000313" key="3">
    <source>
        <dbReference type="Proteomes" id="UP001153076"/>
    </source>
</evidence>
<dbReference type="InterPro" id="IPR036397">
    <property type="entry name" value="RNaseH_sf"/>
</dbReference>
<dbReference type="SUPFAM" id="SSF53098">
    <property type="entry name" value="Ribonuclease H-like"/>
    <property type="match status" value="1"/>
</dbReference>
<dbReference type="GO" id="GO:0003676">
    <property type="term" value="F:nucleic acid binding"/>
    <property type="evidence" value="ECO:0007669"/>
    <property type="project" value="InterPro"/>
</dbReference>
<evidence type="ECO:0000313" key="2">
    <source>
        <dbReference type="EMBL" id="KAJ8430221.1"/>
    </source>
</evidence>
<dbReference type="PANTHER" id="PTHR47074:SF11">
    <property type="entry name" value="REVERSE TRANSCRIPTASE-LIKE PROTEIN"/>
    <property type="match status" value="1"/>
</dbReference>
<dbReference type="InterPro" id="IPR052929">
    <property type="entry name" value="RNase_H-like_EbsB-rel"/>
</dbReference>
<name>A0A9Q1JSL8_9CARY</name>